<dbReference type="EnsemblMetazoa" id="Aqu2.1.35586_001">
    <property type="protein sequence ID" value="Aqu2.1.35586_001"/>
    <property type="gene ID" value="Aqu2.1.35586"/>
</dbReference>
<organism evidence="1">
    <name type="scientific">Amphimedon queenslandica</name>
    <name type="common">Sponge</name>
    <dbReference type="NCBI Taxonomy" id="400682"/>
    <lineage>
        <taxon>Eukaryota</taxon>
        <taxon>Metazoa</taxon>
        <taxon>Porifera</taxon>
        <taxon>Demospongiae</taxon>
        <taxon>Heteroscleromorpha</taxon>
        <taxon>Haplosclerida</taxon>
        <taxon>Niphatidae</taxon>
        <taxon>Amphimedon</taxon>
    </lineage>
</organism>
<name>A0A1X7V6H4_AMPQE</name>
<dbReference type="AlphaFoldDB" id="A0A1X7V6H4"/>
<accession>A0A1X7V6H4</accession>
<proteinExistence type="predicted"/>
<evidence type="ECO:0000313" key="1">
    <source>
        <dbReference type="EnsemblMetazoa" id="Aqu2.1.35586_001"/>
    </source>
</evidence>
<sequence length="49" mass="5447">MVQSLFSRSSPFVLTWSTNRAAVMEGPFTVLSSLNMPPFNSLICLILRS</sequence>
<reference evidence="1" key="1">
    <citation type="submission" date="2017-05" db="UniProtKB">
        <authorList>
            <consortium name="EnsemblMetazoa"/>
        </authorList>
    </citation>
    <scope>IDENTIFICATION</scope>
</reference>
<protein>
    <submittedName>
        <fullName evidence="1">Uncharacterized protein</fullName>
    </submittedName>
</protein>
<dbReference type="InParanoid" id="A0A1X7V6H4"/>